<keyword evidence="6" id="KW-0175">Coiled coil</keyword>
<dbReference type="PANTHER" id="PTHR21654">
    <property type="entry name" value="FI21293P1"/>
    <property type="match status" value="1"/>
</dbReference>
<dbReference type="Pfam" id="PF13837">
    <property type="entry name" value="Myb_DNA-bind_4"/>
    <property type="match status" value="2"/>
</dbReference>
<dbReference type="Gene3D" id="1.10.10.60">
    <property type="entry name" value="Homeodomain-like"/>
    <property type="match status" value="2"/>
</dbReference>
<feature type="compositionally biased region" description="Basic and acidic residues" evidence="7">
    <location>
        <begin position="347"/>
        <end position="358"/>
    </location>
</feature>
<feature type="domain" description="Myb-like" evidence="8">
    <location>
        <begin position="26"/>
        <end position="90"/>
    </location>
</feature>
<comment type="subcellular location">
    <subcellularLocation>
        <location evidence="1">Nucleus</location>
    </subcellularLocation>
</comment>
<feature type="domain" description="Myb-like" evidence="8">
    <location>
        <begin position="279"/>
        <end position="343"/>
    </location>
</feature>
<dbReference type="PROSITE" id="PS50090">
    <property type="entry name" value="MYB_LIKE"/>
    <property type="match status" value="2"/>
</dbReference>
<feature type="compositionally biased region" description="Basic residues" evidence="7">
    <location>
        <begin position="23"/>
        <end position="33"/>
    </location>
</feature>
<keyword evidence="2" id="KW-0805">Transcription regulation</keyword>
<dbReference type="EMBL" id="EF083869">
    <property type="protein sequence ID" value="ABK23202.1"/>
    <property type="molecule type" value="mRNA"/>
</dbReference>
<organism evidence="9">
    <name type="scientific">Picea sitchensis</name>
    <name type="common">Sitka spruce</name>
    <name type="synonym">Pinus sitchensis</name>
    <dbReference type="NCBI Taxonomy" id="3332"/>
    <lineage>
        <taxon>Eukaryota</taxon>
        <taxon>Viridiplantae</taxon>
        <taxon>Streptophyta</taxon>
        <taxon>Embryophyta</taxon>
        <taxon>Tracheophyta</taxon>
        <taxon>Spermatophyta</taxon>
        <taxon>Pinopsida</taxon>
        <taxon>Pinidae</taxon>
        <taxon>Conifers I</taxon>
        <taxon>Pinales</taxon>
        <taxon>Pinaceae</taxon>
        <taxon>Picea</taxon>
    </lineage>
</organism>
<dbReference type="SMART" id="SM00717">
    <property type="entry name" value="SANT"/>
    <property type="match status" value="2"/>
</dbReference>
<feature type="region of interest" description="Disordered" evidence="7">
    <location>
        <begin position="347"/>
        <end position="378"/>
    </location>
</feature>
<dbReference type="GO" id="GO:0005634">
    <property type="term" value="C:nucleus"/>
    <property type="evidence" value="ECO:0007669"/>
    <property type="project" value="UniProtKB-SubCell"/>
</dbReference>
<reference evidence="9" key="1">
    <citation type="journal article" date="2008" name="BMC Genomics">
        <title>A conifer genomics resource of 200,000 spruce (Picea spp.) ESTs and 6,464 high-quality, sequence-finished full-length cDNAs for Sitka spruce (Picea sitchensis).</title>
        <authorList>
            <person name="Ralph S.G."/>
            <person name="Chun H.J."/>
            <person name="Kolosova N."/>
            <person name="Cooper D."/>
            <person name="Oddy C."/>
            <person name="Ritland C.E."/>
            <person name="Kirkpatrick R."/>
            <person name="Moore R."/>
            <person name="Barber S."/>
            <person name="Holt R.A."/>
            <person name="Jones S.J."/>
            <person name="Marra M.A."/>
            <person name="Douglas C.J."/>
            <person name="Ritland K."/>
            <person name="Bohlmann J."/>
        </authorList>
    </citation>
    <scope>NUCLEOTIDE SEQUENCE</scope>
    <source>
        <tissue evidence="9">Bark</tissue>
    </source>
</reference>
<dbReference type="GO" id="GO:0006355">
    <property type="term" value="P:regulation of DNA-templated transcription"/>
    <property type="evidence" value="ECO:0007669"/>
    <property type="project" value="UniProtKB-ARBA"/>
</dbReference>
<evidence type="ECO:0000313" key="9">
    <source>
        <dbReference type="EMBL" id="ABK23202.1"/>
    </source>
</evidence>
<dbReference type="InterPro" id="IPR001005">
    <property type="entry name" value="SANT/Myb"/>
</dbReference>
<accession>A9NRE1</accession>
<keyword evidence="4" id="KW-0804">Transcription</keyword>
<dbReference type="CDD" id="cd12203">
    <property type="entry name" value="GT1"/>
    <property type="match status" value="2"/>
</dbReference>
<feature type="compositionally biased region" description="Basic and acidic residues" evidence="7">
    <location>
        <begin position="8"/>
        <end position="22"/>
    </location>
</feature>
<evidence type="ECO:0000256" key="5">
    <source>
        <dbReference type="ARBA" id="ARBA00023242"/>
    </source>
</evidence>
<dbReference type="GO" id="GO:0003677">
    <property type="term" value="F:DNA binding"/>
    <property type="evidence" value="ECO:0007669"/>
    <property type="project" value="UniProtKB-KW"/>
</dbReference>
<keyword evidence="3" id="KW-0238">DNA-binding</keyword>
<evidence type="ECO:0000256" key="2">
    <source>
        <dbReference type="ARBA" id="ARBA00023015"/>
    </source>
</evidence>
<protein>
    <recommendedName>
        <fullName evidence="8">Myb-like domain-containing protein</fullName>
    </recommendedName>
</protein>
<sequence>MPIAVRPPAERGGAEAEEERKRAAEHKKQRSKNWTRAETLKLIRLRAEMEPRFARSGRKSELWEEIAESLRRESVARDAQRCRDKWEKLTASYKEVRDGQRNRQDFPFFDELDPLLSLKPQKAAAAAAAAAVNFVSAETPSNFPTDDEMTEEGSPAGKRRKTTPRGLTATDLDAVRELLESLVNRQQRFFVDLLESIERKEEIRERIRQEKEEKWRAEERAQRCLFNNAMIVLAKKLVDGDPGFCGFEEFKPKPTTGGSEQTDHDAGAAAITVVGGGGGPKKRSKNWKRAEVLRLIKFRAEMESRFAKSARRAALWEELAELLGAEGIKRDGKQCREKWDKLMAEFKDVSDGKRDRSESPYYAELTATVGPGRSAEAG</sequence>
<evidence type="ECO:0000256" key="4">
    <source>
        <dbReference type="ARBA" id="ARBA00023163"/>
    </source>
</evidence>
<feature type="coiled-coil region" evidence="6">
    <location>
        <begin position="190"/>
        <end position="220"/>
    </location>
</feature>
<feature type="region of interest" description="Disordered" evidence="7">
    <location>
        <begin position="140"/>
        <end position="167"/>
    </location>
</feature>
<evidence type="ECO:0000256" key="1">
    <source>
        <dbReference type="ARBA" id="ARBA00004123"/>
    </source>
</evidence>
<name>A9NRE1_PICSI</name>
<proteinExistence type="evidence at transcript level"/>
<dbReference type="PANTHER" id="PTHR21654:SF84">
    <property type="entry name" value="SI:DKEY-66I24.7"/>
    <property type="match status" value="1"/>
</dbReference>
<dbReference type="AlphaFoldDB" id="A9NRE1"/>
<keyword evidence="5" id="KW-0539">Nucleus</keyword>
<dbReference type="InterPro" id="IPR044822">
    <property type="entry name" value="Myb_DNA-bind_4"/>
</dbReference>
<evidence type="ECO:0000256" key="7">
    <source>
        <dbReference type="SAM" id="MobiDB-lite"/>
    </source>
</evidence>
<feature type="region of interest" description="Disordered" evidence="7">
    <location>
        <begin position="1"/>
        <end position="33"/>
    </location>
</feature>
<evidence type="ECO:0000259" key="8">
    <source>
        <dbReference type="PROSITE" id="PS50090"/>
    </source>
</evidence>
<evidence type="ECO:0000256" key="6">
    <source>
        <dbReference type="SAM" id="Coils"/>
    </source>
</evidence>
<evidence type="ECO:0000256" key="3">
    <source>
        <dbReference type="ARBA" id="ARBA00023125"/>
    </source>
</evidence>